<dbReference type="Proteomes" id="UP001430360">
    <property type="component" value="Unassembled WGS sequence"/>
</dbReference>
<accession>A0ABS8UDL4</accession>
<gene>
    <name evidence="1" type="ORF">LTT95_07565</name>
</gene>
<dbReference type="Gene3D" id="3.90.210.10">
    <property type="entry name" value="Heat-Labile Enterotoxin, subunit A"/>
    <property type="match status" value="1"/>
</dbReference>
<evidence type="ECO:0000313" key="1">
    <source>
        <dbReference type="EMBL" id="MCD9096799.1"/>
    </source>
</evidence>
<protein>
    <submittedName>
        <fullName evidence="1">Uncharacterized protein</fullName>
    </submittedName>
</protein>
<reference evidence="1" key="2">
    <citation type="journal article" date="2022" name="Syst. Appl. Microbiol.">
        <title>Physiological and genomic characterisation of Luteimonas fraxinea sp. nov., a bacterial species associated with trees tolerant to ash dieback.</title>
        <authorList>
            <person name="Ulrich K."/>
            <person name="Becker R."/>
            <person name="Behrendt U."/>
            <person name="Kube M."/>
            <person name="Schneck V."/>
            <person name="Ulrich A."/>
        </authorList>
    </citation>
    <scope>NUCLEOTIDE SEQUENCE</scope>
    <source>
        <strain evidence="1">A1P009</strain>
    </source>
</reference>
<keyword evidence="2" id="KW-1185">Reference proteome</keyword>
<comment type="caution">
    <text evidence="1">The sequence shown here is derived from an EMBL/GenBank/DDBJ whole genome shotgun (WGS) entry which is preliminary data.</text>
</comment>
<proteinExistence type="predicted"/>
<sequence>MPIQLYRGDTRTPEQIQAANGFAARAPLTPATAIALINRCMGQAGPYAAVALPPPANTTPLQTALNSANRINLLALMTEIKKGKSQDTVHISTDVTPDAGGYGTSYVYRMTFTLNYQVNGQGAVIPVGNNSDVLASAVGTRLVFEGANLATSQLIALTGVGAVGLTEVAFLTSIPYAHITHYQEPGTTAWVAMP</sequence>
<name>A0ABS8UDL4_9GAMM</name>
<dbReference type="RefSeq" id="WP_232135713.1">
    <property type="nucleotide sequence ID" value="NZ_CP089507.1"/>
</dbReference>
<organism evidence="1 2">
    <name type="scientific">Luteimonas fraxinea</name>
    <dbReference type="NCBI Taxonomy" id="2901869"/>
    <lineage>
        <taxon>Bacteria</taxon>
        <taxon>Pseudomonadati</taxon>
        <taxon>Pseudomonadota</taxon>
        <taxon>Gammaproteobacteria</taxon>
        <taxon>Lysobacterales</taxon>
        <taxon>Lysobacteraceae</taxon>
        <taxon>Luteimonas</taxon>
    </lineage>
</organism>
<dbReference type="EMBL" id="JAJQKU010000002">
    <property type="protein sequence ID" value="MCD9096799.1"/>
    <property type="molecule type" value="Genomic_DNA"/>
</dbReference>
<dbReference type="SUPFAM" id="SSF56399">
    <property type="entry name" value="ADP-ribosylation"/>
    <property type="match status" value="1"/>
</dbReference>
<reference evidence="1" key="1">
    <citation type="submission" date="2021-12" db="EMBL/GenBank/DDBJ databases">
        <authorList>
            <person name="Ulrich A."/>
        </authorList>
    </citation>
    <scope>NUCLEOTIDE SEQUENCE</scope>
    <source>
        <strain evidence="1">A1P009</strain>
    </source>
</reference>
<evidence type="ECO:0000313" key="2">
    <source>
        <dbReference type="Proteomes" id="UP001430360"/>
    </source>
</evidence>